<organism evidence="5 6">
    <name type="scientific">Plasmodium malariae</name>
    <dbReference type="NCBI Taxonomy" id="5858"/>
    <lineage>
        <taxon>Eukaryota</taxon>
        <taxon>Sar</taxon>
        <taxon>Alveolata</taxon>
        <taxon>Apicomplexa</taxon>
        <taxon>Aconoidasida</taxon>
        <taxon>Haemosporida</taxon>
        <taxon>Plasmodiidae</taxon>
        <taxon>Plasmodium</taxon>
        <taxon>Plasmodium (Plasmodium)</taxon>
    </lineage>
</organism>
<reference evidence="5 6" key="1">
    <citation type="submission" date="2016-06" db="EMBL/GenBank/DDBJ databases">
        <authorList>
            <consortium name="Pathogen Informatics"/>
        </authorList>
    </citation>
    <scope>NUCLEOTIDE SEQUENCE [LARGE SCALE GENOMIC DNA]</scope>
    <source>
        <strain evidence="5">PmlGA01</strain>
    </source>
</reference>
<dbReference type="InterPro" id="IPR026060">
    <property type="entry name" value="AMY1"/>
</dbReference>
<evidence type="ECO:0000313" key="6">
    <source>
        <dbReference type="Proteomes" id="UP000219799"/>
    </source>
</evidence>
<comment type="subcellular location">
    <subcellularLocation>
        <location evidence="1">Nucleus</location>
    </subcellularLocation>
</comment>
<keyword evidence="4" id="KW-0175">Coiled coil</keyword>
<evidence type="ECO:0000256" key="3">
    <source>
        <dbReference type="ARBA" id="ARBA00023242"/>
    </source>
</evidence>
<feature type="coiled-coil region" evidence="4">
    <location>
        <begin position="61"/>
        <end position="88"/>
    </location>
</feature>
<dbReference type="PANTHER" id="PTHR13168:SF0">
    <property type="entry name" value="C-MYC-BINDING PROTEIN"/>
    <property type="match status" value="1"/>
</dbReference>
<proteinExistence type="inferred from homology"/>
<name>A0A1C3L2F8_PLAMA</name>
<dbReference type="Proteomes" id="UP000219799">
    <property type="component" value="Chromosome 14"/>
</dbReference>
<protein>
    <submittedName>
        <fullName evidence="5">c-Myc-binding protein, putative</fullName>
    </submittedName>
</protein>
<dbReference type="GO" id="GO:0003713">
    <property type="term" value="F:transcription coactivator activity"/>
    <property type="evidence" value="ECO:0007669"/>
    <property type="project" value="InterPro"/>
</dbReference>
<evidence type="ECO:0000256" key="4">
    <source>
        <dbReference type="SAM" id="Coils"/>
    </source>
</evidence>
<dbReference type="VEuPathDB" id="PlasmoDB:PmUG01_14040100"/>
<dbReference type="AlphaFoldDB" id="A0A1C3L2F8"/>
<accession>A0A1C3L2F8</accession>
<dbReference type="PRINTS" id="PR02028">
    <property type="entry name" value="CMYCBINDINGP"/>
</dbReference>
<evidence type="ECO:0000313" key="5">
    <source>
        <dbReference type="EMBL" id="SBT80751.1"/>
    </source>
</evidence>
<sequence length="108" mass="12760">MSAREGINHIKDDFIRYLEEHEVINHISRVLLKLFEEKEKPNDAIKFIREHLYNAAVDVSIDDLKRENTFLRQENQKLTKKFEELNDTLKKLVHGQGGLDDKNITDDK</sequence>
<dbReference type="PANTHER" id="PTHR13168">
    <property type="entry name" value="ASSOCIATE OF C-MYC AMY-1"/>
    <property type="match status" value="1"/>
</dbReference>
<comment type="similarity">
    <text evidence="2">Belongs to the AMY1 family.</text>
</comment>
<dbReference type="GO" id="GO:0005634">
    <property type="term" value="C:nucleus"/>
    <property type="evidence" value="ECO:0007669"/>
    <property type="project" value="UniProtKB-SubCell"/>
</dbReference>
<keyword evidence="3" id="KW-0539">Nucleus</keyword>
<gene>
    <name evidence="5" type="primary">MYCBP</name>
    <name evidence="5" type="ORF">PMLGA01_140024800</name>
</gene>
<dbReference type="EMBL" id="LT594502">
    <property type="protein sequence ID" value="SBT80751.1"/>
    <property type="molecule type" value="Genomic_DNA"/>
</dbReference>
<evidence type="ECO:0000256" key="1">
    <source>
        <dbReference type="ARBA" id="ARBA00004123"/>
    </source>
</evidence>
<evidence type="ECO:0000256" key="2">
    <source>
        <dbReference type="ARBA" id="ARBA00009389"/>
    </source>
</evidence>